<accession>V4NAD5</accession>
<dbReference type="InterPro" id="IPR036047">
    <property type="entry name" value="F-box-like_dom_sf"/>
</dbReference>
<proteinExistence type="predicted"/>
<dbReference type="OMA" id="ALDRNIC"/>
<keyword evidence="3" id="KW-1185">Reference proteome</keyword>
<dbReference type="InterPro" id="IPR032675">
    <property type="entry name" value="LRR_dom_sf"/>
</dbReference>
<evidence type="ECO:0000259" key="1">
    <source>
        <dbReference type="SMART" id="SM00579"/>
    </source>
</evidence>
<dbReference type="PANTHER" id="PTHR31900:SF28">
    <property type="entry name" value="FBD DOMAIN-CONTAINING PROTEIN"/>
    <property type="match status" value="1"/>
</dbReference>
<dbReference type="OrthoDB" id="1298252at2759"/>
<dbReference type="InterPro" id="IPR050232">
    <property type="entry name" value="FBL13/AtMIF1-like"/>
</dbReference>
<dbReference type="KEGG" id="eus:EUTSA_v10015524mg"/>
<dbReference type="Pfam" id="PF08387">
    <property type="entry name" value="FBD"/>
    <property type="match status" value="1"/>
</dbReference>
<dbReference type="Proteomes" id="UP000030689">
    <property type="component" value="Unassembled WGS sequence"/>
</dbReference>
<dbReference type="CDD" id="cd22160">
    <property type="entry name" value="F-box_AtFBL13-like"/>
    <property type="match status" value="1"/>
</dbReference>
<organism evidence="2 3">
    <name type="scientific">Eutrema salsugineum</name>
    <name type="common">Saltwater cress</name>
    <name type="synonym">Sisymbrium salsugineum</name>
    <dbReference type="NCBI Taxonomy" id="72664"/>
    <lineage>
        <taxon>Eukaryota</taxon>
        <taxon>Viridiplantae</taxon>
        <taxon>Streptophyta</taxon>
        <taxon>Embryophyta</taxon>
        <taxon>Tracheophyta</taxon>
        <taxon>Spermatophyta</taxon>
        <taxon>Magnoliopsida</taxon>
        <taxon>eudicotyledons</taxon>
        <taxon>Gunneridae</taxon>
        <taxon>Pentapetalae</taxon>
        <taxon>rosids</taxon>
        <taxon>malvids</taxon>
        <taxon>Brassicales</taxon>
        <taxon>Brassicaceae</taxon>
        <taxon>Eutremeae</taxon>
        <taxon>Eutrema</taxon>
    </lineage>
</organism>
<dbReference type="SMART" id="SM00579">
    <property type="entry name" value="FBD"/>
    <property type="match status" value="1"/>
</dbReference>
<dbReference type="STRING" id="72664.V4NAD5"/>
<dbReference type="PANTHER" id="PTHR31900">
    <property type="entry name" value="F-BOX/RNI SUPERFAMILY PROTEIN-RELATED"/>
    <property type="match status" value="1"/>
</dbReference>
<evidence type="ECO:0000313" key="3">
    <source>
        <dbReference type="Proteomes" id="UP000030689"/>
    </source>
</evidence>
<dbReference type="Pfam" id="PF24758">
    <property type="entry name" value="LRR_At5g56370"/>
    <property type="match status" value="1"/>
</dbReference>
<dbReference type="Pfam" id="PF00646">
    <property type="entry name" value="F-box"/>
    <property type="match status" value="1"/>
</dbReference>
<reference evidence="2 3" key="1">
    <citation type="journal article" date="2013" name="Front. Plant Sci.">
        <title>The Reference Genome of the Halophytic Plant Eutrema salsugineum.</title>
        <authorList>
            <person name="Yang R."/>
            <person name="Jarvis D.E."/>
            <person name="Chen H."/>
            <person name="Beilstein M.A."/>
            <person name="Grimwood J."/>
            <person name="Jenkins J."/>
            <person name="Shu S."/>
            <person name="Prochnik S."/>
            <person name="Xin M."/>
            <person name="Ma C."/>
            <person name="Schmutz J."/>
            <person name="Wing R.A."/>
            <person name="Mitchell-Olds T."/>
            <person name="Schumaker K.S."/>
            <person name="Wang X."/>
        </authorList>
    </citation>
    <scope>NUCLEOTIDE SEQUENCE [LARGE SCALE GENOMIC DNA]</scope>
</reference>
<dbReference type="InterPro" id="IPR055411">
    <property type="entry name" value="LRR_FXL15/At3g58940/PEG3-like"/>
</dbReference>
<dbReference type="InterPro" id="IPR001810">
    <property type="entry name" value="F-box_dom"/>
</dbReference>
<name>V4NAD5_EUTSA</name>
<dbReference type="Gene3D" id="3.80.10.10">
    <property type="entry name" value="Ribonuclease Inhibitor"/>
    <property type="match status" value="1"/>
</dbReference>
<dbReference type="InterPro" id="IPR053781">
    <property type="entry name" value="F-box_AtFBL13-like"/>
</dbReference>
<gene>
    <name evidence="2" type="ORF">EUTSA_v10015524mg</name>
</gene>
<evidence type="ECO:0000313" key="2">
    <source>
        <dbReference type="EMBL" id="ESQ42781.1"/>
    </source>
</evidence>
<protein>
    <recommendedName>
        <fullName evidence="1">FBD domain-containing protein</fullName>
    </recommendedName>
</protein>
<dbReference type="Gramene" id="ESQ42781">
    <property type="protein sequence ID" value="ESQ42781"/>
    <property type="gene ID" value="EUTSA_v10015524mg"/>
</dbReference>
<dbReference type="EMBL" id="KI517464">
    <property type="protein sequence ID" value="ESQ42781.1"/>
    <property type="molecule type" value="Genomic_DNA"/>
</dbReference>
<dbReference type="SUPFAM" id="SSF81383">
    <property type="entry name" value="F-box domain"/>
    <property type="match status" value="1"/>
</dbReference>
<feature type="domain" description="FBD" evidence="1">
    <location>
        <begin position="344"/>
        <end position="414"/>
    </location>
</feature>
<dbReference type="InterPro" id="IPR006566">
    <property type="entry name" value="FBD"/>
</dbReference>
<dbReference type="SUPFAM" id="SSF52047">
    <property type="entry name" value="RNI-like"/>
    <property type="match status" value="1"/>
</dbReference>
<sequence length="414" mass="47864">MDRISGLSDELLVIILSFLPTKMAVSTSILSKRWEHLWRWLPKLEYDDQNCSESSQCKRLKWFLLRGLALHRAPVIESLRLKITNPYFKPDVMRLMVASAAFRNVRELDIHYSSFPGKSNILPINFYTKRSLVFLKLDGGIFLDNPDMVCFHSLKTLQLQGVAYFNEETLQRLLSSCPALEELLVDISEDDKMRKFTIIVPTLQRLSLYIPYFYDIDGFVIKTPSLKYLKLKDHNDKSHYCLIDNMPNLIEAYVDVECPDIKSLIGSITSVKRLTICSEALYGEGFVFRQLEHLKQCRCKEFSSKLLVSLLNDSPKVRELELFEMHDHYYNGMIKWNQPDTVPGCILSSLQILNWSVYTGAPDERNLAVYILKNATHLKTTTIYSEECHVPKFEMIKELALSSRASTTCQLVFD</sequence>
<dbReference type="AlphaFoldDB" id="V4NAD5"/>